<evidence type="ECO:0000313" key="5">
    <source>
        <dbReference type="Proteomes" id="UP001165306"/>
    </source>
</evidence>
<dbReference type="RefSeq" id="WP_284058048.1">
    <property type="nucleotide sequence ID" value="NZ_JAMSLR010000012.1"/>
</dbReference>
<organism evidence="4 5">
    <name type="scientific">Thermalbibacter longus</name>
    <dbReference type="NCBI Taxonomy" id="2951981"/>
    <lineage>
        <taxon>Bacteria</taxon>
        <taxon>Pseudomonadati</taxon>
        <taxon>Thermomicrobiota</taxon>
        <taxon>Thermomicrobia</taxon>
        <taxon>Thermomicrobiales</taxon>
        <taxon>Thermomicrobiaceae</taxon>
        <taxon>Thermalbibacter</taxon>
    </lineage>
</organism>
<keyword evidence="3" id="KW-1015">Disulfide bond</keyword>
<dbReference type="AlphaFoldDB" id="A0AA41WDX2"/>
<dbReference type="EMBL" id="JAMSLR010000012">
    <property type="protein sequence ID" value="MCM8750262.1"/>
    <property type="molecule type" value="Genomic_DNA"/>
</dbReference>
<feature type="disulfide bond" description="Redox-active" evidence="3">
    <location>
        <begin position="68"/>
        <end position="72"/>
    </location>
</feature>
<dbReference type="SUPFAM" id="SSF52833">
    <property type="entry name" value="Thioredoxin-like"/>
    <property type="match status" value="1"/>
</dbReference>
<keyword evidence="2" id="KW-0186">Copper</keyword>
<name>A0AA41WDX2_9BACT</name>
<keyword evidence="5" id="KW-1185">Reference proteome</keyword>
<evidence type="ECO:0000256" key="3">
    <source>
        <dbReference type="PIRSR" id="PIRSR603782-2"/>
    </source>
</evidence>
<proteinExistence type="inferred from homology"/>
<comment type="caution">
    <text evidence="4">The sequence shown here is derived from an EMBL/GenBank/DDBJ whole genome shotgun (WGS) entry which is preliminary data.</text>
</comment>
<dbReference type="InterPro" id="IPR036249">
    <property type="entry name" value="Thioredoxin-like_sf"/>
</dbReference>
<dbReference type="Proteomes" id="UP001165306">
    <property type="component" value="Unassembled WGS sequence"/>
</dbReference>
<evidence type="ECO:0000256" key="1">
    <source>
        <dbReference type="ARBA" id="ARBA00010996"/>
    </source>
</evidence>
<dbReference type="Gene3D" id="3.40.30.10">
    <property type="entry name" value="Glutaredoxin"/>
    <property type="match status" value="1"/>
</dbReference>
<protein>
    <submittedName>
        <fullName evidence="4">SCO family protein</fullName>
    </submittedName>
</protein>
<dbReference type="Pfam" id="PF02630">
    <property type="entry name" value="SCO1-SenC"/>
    <property type="match status" value="1"/>
</dbReference>
<feature type="binding site" evidence="2">
    <location>
        <position position="72"/>
    </location>
    <ligand>
        <name>Cu cation</name>
        <dbReference type="ChEBI" id="CHEBI:23378"/>
    </ligand>
</feature>
<gene>
    <name evidence="4" type="ORF">NET02_14000</name>
</gene>
<comment type="similarity">
    <text evidence="1">Belongs to the SCO1/2 family.</text>
</comment>
<evidence type="ECO:0000256" key="2">
    <source>
        <dbReference type="PIRSR" id="PIRSR603782-1"/>
    </source>
</evidence>
<keyword evidence="2" id="KW-0479">Metal-binding</keyword>
<evidence type="ECO:0000313" key="4">
    <source>
        <dbReference type="EMBL" id="MCM8750262.1"/>
    </source>
</evidence>
<accession>A0AA41WDX2</accession>
<feature type="binding site" evidence="2">
    <location>
        <position position="68"/>
    </location>
    <ligand>
        <name>Cu cation</name>
        <dbReference type="ChEBI" id="CHEBI:23378"/>
    </ligand>
</feature>
<sequence>MSTKLLLAGPPLLLILGVFIVFAAEPPRVLPRLDLAPSFQLTDPAGQPVSGDNLLGSMVLYSFVGARCDTSCASTLDLLRTLEPETMRGRTVPVRLVTIIAEPADLEQIRAIASVARPSSGNWLVLGGDDTAVRLARQGFRVPVLAGGTGASSIEPTLVLVDPAGIVRAVYRAPLPASSAVKDDLAVLERELASARGPKRLLYEGLHLFTCRVP</sequence>
<dbReference type="InterPro" id="IPR003782">
    <property type="entry name" value="SCO1/SenC"/>
</dbReference>
<reference evidence="4" key="1">
    <citation type="submission" date="2022-06" db="EMBL/GenBank/DDBJ databases">
        <title>CFH 74404 Thermomicrobiaceae sp.</title>
        <authorList>
            <person name="Ming H."/>
            <person name="Li W.-J."/>
            <person name="Zhao Z."/>
        </authorList>
    </citation>
    <scope>NUCLEOTIDE SEQUENCE</scope>
    <source>
        <strain evidence="4">CFH 74404</strain>
    </source>
</reference>
<dbReference type="GO" id="GO:0046872">
    <property type="term" value="F:metal ion binding"/>
    <property type="evidence" value="ECO:0007669"/>
    <property type="project" value="UniProtKB-KW"/>
</dbReference>